<evidence type="ECO:0000256" key="2">
    <source>
        <dbReference type="ARBA" id="ARBA00022448"/>
    </source>
</evidence>
<dbReference type="InterPro" id="IPR003593">
    <property type="entry name" value="AAA+_ATPase"/>
</dbReference>
<dbReference type="RefSeq" id="WP_207859086.1">
    <property type="nucleotide sequence ID" value="NZ_JAFREP010000009.1"/>
</dbReference>
<evidence type="ECO:0000259" key="8">
    <source>
        <dbReference type="PROSITE" id="PS50893"/>
    </source>
</evidence>
<feature type="transmembrane region" description="Helical" evidence="7">
    <location>
        <begin position="44"/>
        <end position="63"/>
    </location>
</feature>
<evidence type="ECO:0000313" key="10">
    <source>
        <dbReference type="Proteomes" id="UP000664417"/>
    </source>
</evidence>
<feature type="domain" description="ABC transporter" evidence="8">
    <location>
        <begin position="218"/>
        <end position="448"/>
    </location>
</feature>
<dbReference type="InterPro" id="IPR027417">
    <property type="entry name" value="P-loop_NTPase"/>
</dbReference>
<evidence type="ECO:0000256" key="7">
    <source>
        <dbReference type="SAM" id="Phobius"/>
    </source>
</evidence>
<evidence type="ECO:0000313" key="9">
    <source>
        <dbReference type="EMBL" id="MBO1319265.1"/>
    </source>
</evidence>
<dbReference type="Gene3D" id="3.40.50.300">
    <property type="entry name" value="P-loop containing nucleotide triphosphate hydrolases"/>
    <property type="match status" value="1"/>
</dbReference>
<dbReference type="CDD" id="cd03230">
    <property type="entry name" value="ABC_DR_subfamily_A"/>
    <property type="match status" value="1"/>
</dbReference>
<dbReference type="AlphaFoldDB" id="A0A8J7QFX6"/>
<sequence>MNQTFSYTHDKSTYLPIAGLFALLCVAESTVLGFLAVHFLDDPWHLWVAVAFVLLLGLVARALSAPLFTQHGWDGDNLAINYGPRRWLVKRDWIAAVEPVQESLSGLEPLAARYDEDEGRLTACFSESGQLLIRLKQPRSFKVGISKHAETDTLLINTEQAPLLRELLGFNDQTTTTQPTRDQPTRALQSAATTSPPTQPRPQPAAKPSLDPEAAPVLAIRALTKQFGEVKAVDQLDLNVAPGEIVALLGCNGAGKTTTIKMITGLLEPDGGQVVIGGHDLWRDGLAAKELFGYVPDHAAFYGKLSGREQLQFIAQVRGLPRAESEAEIDRLIAELDLTQAQHRGNAGYSLGMKRKLSLAAAMLHHPKLLILDEPFNGLDPWAAQQLKTMLTACRAGGTAILLSTHDLATAERFCDRVAMLNKGCKSVDADVADLCAQHGGLEQAFFAETTR</sequence>
<evidence type="ECO:0000256" key="1">
    <source>
        <dbReference type="ARBA" id="ARBA00005417"/>
    </source>
</evidence>
<keyword evidence="7" id="KW-0812">Transmembrane</keyword>
<dbReference type="Proteomes" id="UP000664417">
    <property type="component" value="Unassembled WGS sequence"/>
</dbReference>
<proteinExistence type="inferred from homology"/>
<keyword evidence="7" id="KW-0472">Membrane</keyword>
<evidence type="ECO:0000256" key="4">
    <source>
        <dbReference type="ARBA" id="ARBA00022741"/>
    </source>
</evidence>
<reference evidence="9" key="1">
    <citation type="submission" date="2021-03" db="EMBL/GenBank/DDBJ databases">
        <authorList>
            <person name="Wang G."/>
        </authorList>
    </citation>
    <scope>NUCLEOTIDE SEQUENCE</scope>
    <source>
        <strain evidence="9">KCTC 12899</strain>
    </source>
</reference>
<dbReference type="PANTHER" id="PTHR42711">
    <property type="entry name" value="ABC TRANSPORTER ATP-BINDING PROTEIN"/>
    <property type="match status" value="1"/>
</dbReference>
<evidence type="ECO:0000256" key="6">
    <source>
        <dbReference type="SAM" id="MobiDB-lite"/>
    </source>
</evidence>
<comment type="similarity">
    <text evidence="1">Belongs to the ABC transporter superfamily.</text>
</comment>
<keyword evidence="4" id="KW-0547">Nucleotide-binding</keyword>
<dbReference type="PROSITE" id="PS00211">
    <property type="entry name" value="ABC_TRANSPORTER_1"/>
    <property type="match status" value="1"/>
</dbReference>
<feature type="transmembrane region" description="Helical" evidence="7">
    <location>
        <begin position="12"/>
        <end position="38"/>
    </location>
</feature>
<dbReference type="InterPro" id="IPR017871">
    <property type="entry name" value="ABC_transporter-like_CS"/>
</dbReference>
<name>A0A8J7QFX6_9BACT</name>
<protein>
    <submittedName>
        <fullName evidence="9">ABC transporter ATP-binding protein</fullName>
    </submittedName>
</protein>
<evidence type="ECO:0000256" key="5">
    <source>
        <dbReference type="ARBA" id="ARBA00022840"/>
    </source>
</evidence>
<dbReference type="InterPro" id="IPR050763">
    <property type="entry name" value="ABC_transporter_ATP-binding"/>
</dbReference>
<keyword evidence="2" id="KW-0813">Transport</keyword>
<dbReference type="GO" id="GO:0005524">
    <property type="term" value="F:ATP binding"/>
    <property type="evidence" value="ECO:0007669"/>
    <property type="project" value="UniProtKB-KW"/>
</dbReference>
<dbReference type="SUPFAM" id="SSF52540">
    <property type="entry name" value="P-loop containing nucleoside triphosphate hydrolases"/>
    <property type="match status" value="1"/>
</dbReference>
<gene>
    <name evidence="9" type="ORF">J3U88_12405</name>
</gene>
<feature type="compositionally biased region" description="Low complexity" evidence="6">
    <location>
        <begin position="173"/>
        <end position="196"/>
    </location>
</feature>
<dbReference type="EMBL" id="JAFREP010000009">
    <property type="protein sequence ID" value="MBO1319265.1"/>
    <property type="molecule type" value="Genomic_DNA"/>
</dbReference>
<keyword evidence="7" id="KW-1133">Transmembrane helix</keyword>
<dbReference type="Pfam" id="PF00005">
    <property type="entry name" value="ABC_tran"/>
    <property type="match status" value="1"/>
</dbReference>
<dbReference type="PROSITE" id="PS50893">
    <property type="entry name" value="ABC_TRANSPORTER_2"/>
    <property type="match status" value="1"/>
</dbReference>
<keyword evidence="10" id="KW-1185">Reference proteome</keyword>
<dbReference type="SMART" id="SM00382">
    <property type="entry name" value="AAA"/>
    <property type="match status" value="1"/>
</dbReference>
<dbReference type="PANTHER" id="PTHR42711:SF5">
    <property type="entry name" value="ABC TRANSPORTER ATP-BINDING PROTEIN NATA"/>
    <property type="match status" value="1"/>
</dbReference>
<dbReference type="InterPro" id="IPR003439">
    <property type="entry name" value="ABC_transporter-like_ATP-bd"/>
</dbReference>
<organism evidence="9 10">
    <name type="scientific">Acanthopleuribacter pedis</name>
    <dbReference type="NCBI Taxonomy" id="442870"/>
    <lineage>
        <taxon>Bacteria</taxon>
        <taxon>Pseudomonadati</taxon>
        <taxon>Acidobacteriota</taxon>
        <taxon>Holophagae</taxon>
        <taxon>Acanthopleuribacterales</taxon>
        <taxon>Acanthopleuribacteraceae</taxon>
        <taxon>Acanthopleuribacter</taxon>
    </lineage>
</organism>
<keyword evidence="3" id="KW-0536">Nodulation</keyword>
<comment type="caution">
    <text evidence="9">The sequence shown here is derived from an EMBL/GenBank/DDBJ whole genome shotgun (WGS) entry which is preliminary data.</text>
</comment>
<keyword evidence="5 9" id="KW-0067">ATP-binding</keyword>
<feature type="region of interest" description="Disordered" evidence="6">
    <location>
        <begin position="173"/>
        <end position="211"/>
    </location>
</feature>
<dbReference type="GO" id="GO:0016887">
    <property type="term" value="F:ATP hydrolysis activity"/>
    <property type="evidence" value="ECO:0007669"/>
    <property type="project" value="InterPro"/>
</dbReference>
<accession>A0A8J7QFX6</accession>
<evidence type="ECO:0000256" key="3">
    <source>
        <dbReference type="ARBA" id="ARBA00022458"/>
    </source>
</evidence>